<keyword evidence="1 2" id="KW-0690">Ribosome biogenesis</keyword>
<dbReference type="SUPFAM" id="SSF89919">
    <property type="entry name" value="Ribosome-binding factor A, RbfA"/>
    <property type="match status" value="1"/>
</dbReference>
<evidence type="ECO:0000256" key="2">
    <source>
        <dbReference type="HAMAP-Rule" id="MF_00003"/>
    </source>
</evidence>
<dbReference type="EMBL" id="CP011494">
    <property type="protein sequence ID" value="AKO53710.1"/>
    <property type="molecule type" value="Genomic_DNA"/>
</dbReference>
<name>A0A0H4I7N0_9GAMM</name>
<dbReference type="GO" id="GO:0030490">
    <property type="term" value="P:maturation of SSU-rRNA"/>
    <property type="evidence" value="ECO:0007669"/>
    <property type="project" value="UniProtKB-UniRule"/>
</dbReference>
<proteinExistence type="inferred from homology"/>
<comment type="similarity">
    <text evidence="2">Belongs to the RbfA family.</text>
</comment>
<evidence type="ECO:0000313" key="5">
    <source>
        <dbReference type="Proteomes" id="UP000036406"/>
    </source>
</evidence>
<protein>
    <recommendedName>
        <fullName evidence="2">Ribosome-binding factor A</fullName>
    </recommendedName>
</protein>
<sequence>MAREFSRIDRIGDQMQRELAQLIQREIKDPRVGMITVNAVKVSRDLGYADIYVSLLTTEELGAESPEVKESLAVLNKASGFLRGQVGRAMKLRVVPLLRFHFDELQGYSRRLDGLIRKAVGDQPAVGDDGDSADNSAADGDVDGQNNPESSV</sequence>
<dbReference type="InterPro" id="IPR015946">
    <property type="entry name" value="KH_dom-like_a/b"/>
</dbReference>
<dbReference type="GO" id="GO:0043024">
    <property type="term" value="F:ribosomal small subunit binding"/>
    <property type="evidence" value="ECO:0007669"/>
    <property type="project" value="TreeGrafter"/>
</dbReference>
<dbReference type="NCBIfam" id="TIGR00082">
    <property type="entry name" value="rbfA"/>
    <property type="match status" value="1"/>
</dbReference>
<dbReference type="PATRIC" id="fig|330734.3.peg.3323"/>
<dbReference type="RefSeq" id="WP_048387735.1">
    <property type="nucleotide sequence ID" value="NZ_CP011494.1"/>
</dbReference>
<dbReference type="Proteomes" id="UP000036406">
    <property type="component" value="Chromosome"/>
</dbReference>
<dbReference type="KEGG" id="mpq:ABA45_15790"/>
<dbReference type="InterPro" id="IPR023799">
    <property type="entry name" value="RbfA_dom_sf"/>
</dbReference>
<accession>A0A0H4I7N0</accession>
<dbReference type="GO" id="GO:0005829">
    <property type="term" value="C:cytosol"/>
    <property type="evidence" value="ECO:0007669"/>
    <property type="project" value="TreeGrafter"/>
</dbReference>
<dbReference type="PANTHER" id="PTHR33515">
    <property type="entry name" value="RIBOSOME-BINDING FACTOR A, CHLOROPLASTIC-RELATED"/>
    <property type="match status" value="1"/>
</dbReference>
<comment type="function">
    <text evidence="2">One of several proteins that assist in the late maturation steps of the functional core of the 30S ribosomal subunit. Associates with free 30S ribosomal subunits (but not with 30S subunits that are part of 70S ribosomes or polysomes). Required for efficient processing of 16S rRNA. May interact with the 5'-terminal helix region of 16S rRNA.</text>
</comment>
<dbReference type="HAMAP" id="MF_00003">
    <property type="entry name" value="RbfA"/>
    <property type="match status" value="1"/>
</dbReference>
<comment type="subcellular location">
    <subcellularLocation>
        <location evidence="2">Cytoplasm</location>
    </subcellularLocation>
</comment>
<reference evidence="4 5" key="1">
    <citation type="submission" date="2015-05" db="EMBL/GenBank/DDBJ databases">
        <title>Complete genome of Marinobacter psychrophilus strain 20041T isolated from sea-ice of the Canadian Basin.</title>
        <authorList>
            <person name="Song L."/>
            <person name="Ren L."/>
            <person name="Yu Y."/>
            <person name="Wang X."/>
        </authorList>
    </citation>
    <scope>NUCLEOTIDE SEQUENCE [LARGE SCALE GENOMIC DNA]</scope>
    <source>
        <strain evidence="4 5">20041</strain>
    </source>
</reference>
<dbReference type="AlphaFoldDB" id="A0A0H4I7N0"/>
<keyword evidence="2" id="KW-0963">Cytoplasm</keyword>
<dbReference type="Pfam" id="PF02033">
    <property type="entry name" value="RBFA"/>
    <property type="match status" value="1"/>
</dbReference>
<dbReference type="STRING" id="330734.ABA45_15790"/>
<dbReference type="Gene3D" id="3.30.300.20">
    <property type="match status" value="1"/>
</dbReference>
<organism evidence="4 5">
    <name type="scientific">Marinobacter psychrophilus</name>
    <dbReference type="NCBI Taxonomy" id="330734"/>
    <lineage>
        <taxon>Bacteria</taxon>
        <taxon>Pseudomonadati</taxon>
        <taxon>Pseudomonadota</taxon>
        <taxon>Gammaproteobacteria</taxon>
        <taxon>Pseudomonadales</taxon>
        <taxon>Marinobacteraceae</taxon>
        <taxon>Marinobacter</taxon>
    </lineage>
</organism>
<comment type="subunit">
    <text evidence="2">Monomer. Binds 30S ribosomal subunits, but not 50S ribosomal subunits or 70S ribosomes.</text>
</comment>
<evidence type="ECO:0000313" key="4">
    <source>
        <dbReference type="EMBL" id="AKO53710.1"/>
    </source>
</evidence>
<evidence type="ECO:0000256" key="1">
    <source>
        <dbReference type="ARBA" id="ARBA00022517"/>
    </source>
</evidence>
<gene>
    <name evidence="2" type="primary">rbfA</name>
    <name evidence="4" type="ORF">ABA45_15790</name>
</gene>
<dbReference type="PANTHER" id="PTHR33515:SF1">
    <property type="entry name" value="RIBOSOME-BINDING FACTOR A, CHLOROPLASTIC-RELATED"/>
    <property type="match status" value="1"/>
</dbReference>
<feature type="region of interest" description="Disordered" evidence="3">
    <location>
        <begin position="123"/>
        <end position="152"/>
    </location>
</feature>
<evidence type="ECO:0000256" key="3">
    <source>
        <dbReference type="SAM" id="MobiDB-lite"/>
    </source>
</evidence>
<dbReference type="InterPro" id="IPR000238">
    <property type="entry name" value="RbfA"/>
</dbReference>
<keyword evidence="5" id="KW-1185">Reference proteome</keyword>